<gene>
    <name evidence="2" type="ORF">A3860_27120</name>
</gene>
<accession>A0A1V9FWR5</accession>
<dbReference type="PANTHER" id="PTHR40446:SF2">
    <property type="entry name" value="N-ACETYLGLUCOSAMINE-1-PHOSPHODIESTER ALPHA-N-ACETYLGLUCOSAMINIDASE"/>
    <property type="match status" value="1"/>
</dbReference>
<comment type="caution">
    <text evidence="2">The sequence shown here is derived from an EMBL/GenBank/DDBJ whole genome shotgun (WGS) entry which is preliminary data.</text>
</comment>
<dbReference type="AlphaFoldDB" id="A0A1V9FWR5"/>
<dbReference type="PANTHER" id="PTHR40446">
    <property type="entry name" value="N-ACETYLGLUCOSAMINE-1-PHOSPHODIESTER ALPHA-N-ACETYLGLUCOSAMINIDASE"/>
    <property type="match status" value="1"/>
</dbReference>
<dbReference type="Pfam" id="PF09992">
    <property type="entry name" value="NAGPA"/>
    <property type="match status" value="1"/>
</dbReference>
<keyword evidence="3" id="KW-1185">Reference proteome</keyword>
<evidence type="ECO:0000259" key="1">
    <source>
        <dbReference type="Pfam" id="PF09992"/>
    </source>
</evidence>
<reference evidence="2 3" key="1">
    <citation type="submission" date="2016-03" db="EMBL/GenBank/DDBJ databases">
        <title>Niastella vici sp. nov., isolated from farmland soil.</title>
        <authorList>
            <person name="Chen L."/>
            <person name="Wang D."/>
            <person name="Yang S."/>
            <person name="Wang G."/>
        </authorList>
    </citation>
    <scope>NUCLEOTIDE SEQUENCE [LARGE SCALE GENOMIC DNA]</scope>
    <source>
        <strain evidence="2 3">DJ57</strain>
    </source>
</reference>
<dbReference type="OrthoDB" id="9809781at2"/>
<evidence type="ECO:0000313" key="2">
    <source>
        <dbReference type="EMBL" id="OQP62686.1"/>
    </source>
</evidence>
<evidence type="ECO:0000313" key="3">
    <source>
        <dbReference type="Proteomes" id="UP000192796"/>
    </source>
</evidence>
<proteinExistence type="predicted"/>
<dbReference type="Proteomes" id="UP000192796">
    <property type="component" value="Unassembled WGS sequence"/>
</dbReference>
<protein>
    <recommendedName>
        <fullName evidence="1">Phosphodiester glycosidase domain-containing protein</fullName>
    </recommendedName>
</protein>
<dbReference type="EMBL" id="LVYD01000049">
    <property type="protein sequence ID" value="OQP62686.1"/>
    <property type="molecule type" value="Genomic_DNA"/>
</dbReference>
<feature type="domain" description="Phosphodiester glycosidase" evidence="1">
    <location>
        <begin position="91"/>
        <end position="281"/>
    </location>
</feature>
<dbReference type="STRING" id="1703345.A3860_27120"/>
<dbReference type="RefSeq" id="WP_081148570.1">
    <property type="nucleotide sequence ID" value="NZ_LVYD01000049.1"/>
</dbReference>
<dbReference type="InterPro" id="IPR018711">
    <property type="entry name" value="NAGPA"/>
</dbReference>
<name>A0A1V9FWR5_9BACT</name>
<sequence length="282" mass="31627">MKLSIITTFFLVYSTALFSQQDSLVFINTKWETQTIAPGIVWKHFHFDKNLFQSNQNINIIEIKLKKKRAIALGAEAKTLKPVSEFGQATGAIAAINGNFFDTKNGGSVDYIKLNDSVFSNNRLWPNNIRARHQQAALVIHNGKLRIAKWDSSVNWESTLQAADIMNTGPLLLWQGNRQPLDTGEFNHARHPRTAIARLGKKRILFITVDGRNEQAAGMSLYELAIIIKWLKARDGINMDGGGSTTCWISKQPGNGVVNYPSDNKKWDHEGQRKVANVVIVK</sequence>
<organism evidence="2 3">
    <name type="scientific">Niastella vici</name>
    <dbReference type="NCBI Taxonomy" id="1703345"/>
    <lineage>
        <taxon>Bacteria</taxon>
        <taxon>Pseudomonadati</taxon>
        <taxon>Bacteroidota</taxon>
        <taxon>Chitinophagia</taxon>
        <taxon>Chitinophagales</taxon>
        <taxon>Chitinophagaceae</taxon>
        <taxon>Niastella</taxon>
    </lineage>
</organism>